<gene>
    <name evidence="8" type="ORF">SAMN05192539_1007146</name>
</gene>
<feature type="transmembrane region" description="Helical" evidence="6">
    <location>
        <begin position="174"/>
        <end position="195"/>
    </location>
</feature>
<dbReference type="Proteomes" id="UP000198866">
    <property type="component" value="Unassembled WGS sequence"/>
</dbReference>
<accession>A0A1H6WX89</accession>
<evidence type="ECO:0000256" key="5">
    <source>
        <dbReference type="ARBA" id="ARBA00023136"/>
    </source>
</evidence>
<feature type="chain" id="PRO_5011662680" evidence="7">
    <location>
        <begin position="41"/>
        <end position="335"/>
    </location>
</feature>
<keyword evidence="9" id="KW-1185">Reference proteome</keyword>
<evidence type="ECO:0000256" key="4">
    <source>
        <dbReference type="ARBA" id="ARBA00022989"/>
    </source>
</evidence>
<dbReference type="Pfam" id="PF09678">
    <property type="entry name" value="Caa3_CtaG"/>
    <property type="match status" value="1"/>
</dbReference>
<evidence type="ECO:0000313" key="9">
    <source>
        <dbReference type="Proteomes" id="UP000198866"/>
    </source>
</evidence>
<keyword evidence="5 6" id="KW-0472">Membrane</keyword>
<dbReference type="EMBL" id="FNYE01000007">
    <property type="protein sequence ID" value="SEJ17092.1"/>
    <property type="molecule type" value="Genomic_DNA"/>
</dbReference>
<evidence type="ECO:0000313" key="8">
    <source>
        <dbReference type="EMBL" id="SEJ17092.1"/>
    </source>
</evidence>
<feature type="transmembrane region" description="Helical" evidence="6">
    <location>
        <begin position="132"/>
        <end position="153"/>
    </location>
</feature>
<protein>
    <submittedName>
        <fullName evidence="8">Cytochrome c oxidase assembly factor CtaG</fullName>
    </submittedName>
</protein>
<feature type="transmembrane region" description="Helical" evidence="6">
    <location>
        <begin position="92"/>
        <end position="112"/>
    </location>
</feature>
<dbReference type="AlphaFoldDB" id="A0A1H6WX89"/>
<feature type="transmembrane region" description="Helical" evidence="6">
    <location>
        <begin position="288"/>
        <end position="309"/>
    </location>
</feature>
<proteinExistence type="predicted"/>
<reference evidence="9" key="1">
    <citation type="submission" date="2016-10" db="EMBL/GenBank/DDBJ databases">
        <authorList>
            <person name="Varghese N."/>
            <person name="Submissions S."/>
        </authorList>
    </citation>
    <scope>NUCLEOTIDE SEQUENCE [LARGE SCALE GENOMIC DNA]</scope>
    <source>
        <strain evidence="9">LMG 26031</strain>
    </source>
</reference>
<evidence type="ECO:0000256" key="2">
    <source>
        <dbReference type="ARBA" id="ARBA00022475"/>
    </source>
</evidence>
<evidence type="ECO:0000256" key="3">
    <source>
        <dbReference type="ARBA" id="ARBA00022692"/>
    </source>
</evidence>
<dbReference type="STRING" id="667676.SAMN05192539_1007146"/>
<name>A0A1H6WX89_9BURK</name>
<dbReference type="GO" id="GO:0005886">
    <property type="term" value="C:plasma membrane"/>
    <property type="evidence" value="ECO:0007669"/>
    <property type="project" value="UniProtKB-SubCell"/>
</dbReference>
<feature type="signal peptide" evidence="7">
    <location>
        <begin position="1"/>
        <end position="40"/>
    </location>
</feature>
<keyword evidence="4 6" id="KW-1133">Transmembrane helix</keyword>
<feature type="transmembrane region" description="Helical" evidence="6">
    <location>
        <begin position="246"/>
        <end position="268"/>
    </location>
</feature>
<dbReference type="RefSeq" id="WP_407668940.1">
    <property type="nucleotide sequence ID" value="NZ_FNYE01000007.1"/>
</dbReference>
<keyword evidence="7" id="KW-0732">Signal</keyword>
<keyword evidence="3 6" id="KW-0812">Transmembrane</keyword>
<feature type="transmembrane region" description="Helical" evidence="6">
    <location>
        <begin position="60"/>
        <end position="80"/>
    </location>
</feature>
<organism evidence="8 9">
    <name type="scientific">Paraburkholderia diazotrophica</name>
    <dbReference type="NCBI Taxonomy" id="667676"/>
    <lineage>
        <taxon>Bacteria</taxon>
        <taxon>Pseudomonadati</taxon>
        <taxon>Pseudomonadota</taxon>
        <taxon>Betaproteobacteria</taxon>
        <taxon>Burkholderiales</taxon>
        <taxon>Burkholderiaceae</taxon>
        <taxon>Paraburkholderia</taxon>
    </lineage>
</organism>
<dbReference type="InterPro" id="IPR019108">
    <property type="entry name" value="Caa3_assmbl_CtaG-rel"/>
</dbReference>
<evidence type="ECO:0000256" key="7">
    <source>
        <dbReference type="SAM" id="SignalP"/>
    </source>
</evidence>
<keyword evidence="2" id="KW-1003">Cell membrane</keyword>
<feature type="transmembrane region" description="Helical" evidence="6">
    <location>
        <begin position="215"/>
        <end position="234"/>
    </location>
</feature>
<sequence length="335" mass="36874">MATFALPLRRVAKFVAALALRALLALLALLALSMSTDALAHVLDDTARAAPSFGWTGEPWVIALMAASLAAYVIGHVRLLRRGARRIESARLRRTHLLAFVAGWAALALAFFSPLDALGSALFSAHMVQHEAMMLVAAPLCVMGRPLGVWIWALPHRARLQVGQWIRARVFVRFWHMLTMPVTAWMLHAAALWAWHAPALFEAALMRPWVHTLQHTSFLLTALLFWWSIAGEGARRQTDGHAMLSLFTTMVHTGALGALITLAPQLWYPLYVEPCTVLGVDPLHDQQLGGLIMWVPATAAYLAGALAIAARWLMRRDAPVLTAQHAVIVRRDGVQ</sequence>
<evidence type="ECO:0000256" key="6">
    <source>
        <dbReference type="SAM" id="Phobius"/>
    </source>
</evidence>
<comment type="subcellular location">
    <subcellularLocation>
        <location evidence="1">Cell membrane</location>
        <topology evidence="1">Multi-pass membrane protein</topology>
    </subcellularLocation>
</comment>
<evidence type="ECO:0000256" key="1">
    <source>
        <dbReference type="ARBA" id="ARBA00004651"/>
    </source>
</evidence>